<dbReference type="EMBL" id="MU267939">
    <property type="protein sequence ID" value="KAH7907095.1"/>
    <property type="molecule type" value="Genomic_DNA"/>
</dbReference>
<protein>
    <submittedName>
        <fullName evidence="1">Uncharacterized protein</fullName>
    </submittedName>
</protein>
<organism evidence="1 2">
    <name type="scientific">Hygrophoropsis aurantiaca</name>
    <dbReference type="NCBI Taxonomy" id="72124"/>
    <lineage>
        <taxon>Eukaryota</taxon>
        <taxon>Fungi</taxon>
        <taxon>Dikarya</taxon>
        <taxon>Basidiomycota</taxon>
        <taxon>Agaricomycotina</taxon>
        <taxon>Agaricomycetes</taxon>
        <taxon>Agaricomycetidae</taxon>
        <taxon>Boletales</taxon>
        <taxon>Coniophorineae</taxon>
        <taxon>Hygrophoropsidaceae</taxon>
        <taxon>Hygrophoropsis</taxon>
    </lineage>
</organism>
<gene>
    <name evidence="1" type="ORF">BJ138DRAFT_1116976</name>
</gene>
<comment type="caution">
    <text evidence="1">The sequence shown here is derived from an EMBL/GenBank/DDBJ whole genome shotgun (WGS) entry which is preliminary data.</text>
</comment>
<evidence type="ECO:0000313" key="1">
    <source>
        <dbReference type="EMBL" id="KAH7907095.1"/>
    </source>
</evidence>
<keyword evidence="2" id="KW-1185">Reference proteome</keyword>
<name>A0ACB8A171_9AGAM</name>
<accession>A0ACB8A171</accession>
<evidence type="ECO:0000313" key="2">
    <source>
        <dbReference type="Proteomes" id="UP000790377"/>
    </source>
</evidence>
<proteinExistence type="predicted"/>
<sequence length="315" mass="33867">MQIPAKSARPLTDVCFRKAAFSSCSPRPSPAAFHRPPAQPRRTLTSGIGSTALSHLPRPLPSPPALGLASISCSWSQSHFPLLATVSLPSPVTCRRRLVNANTPAQAVCGRKALRDRGYWLNTRSGVVIGKMGQSWRRGDDAAKEAINGAAKEKRNRGERRGVCEGGAVKPLVWVWVKHTGQAHGSGIHAGQSYTPDTSLGWRRLVAHRAKTTRHSQLVVDHSVCIISTCHASLPHASHSQGFRTQPLSNTGATTPFKFANITVPTASSQPLLHSLPLTTRPPVHAGLSRALFCGLRCSAANLPVTDRNTRGFFC</sequence>
<dbReference type="Proteomes" id="UP000790377">
    <property type="component" value="Unassembled WGS sequence"/>
</dbReference>
<reference evidence="1" key="1">
    <citation type="journal article" date="2021" name="New Phytol.">
        <title>Evolutionary innovations through gain and loss of genes in the ectomycorrhizal Boletales.</title>
        <authorList>
            <person name="Wu G."/>
            <person name="Miyauchi S."/>
            <person name="Morin E."/>
            <person name="Kuo A."/>
            <person name="Drula E."/>
            <person name="Varga T."/>
            <person name="Kohler A."/>
            <person name="Feng B."/>
            <person name="Cao Y."/>
            <person name="Lipzen A."/>
            <person name="Daum C."/>
            <person name="Hundley H."/>
            <person name="Pangilinan J."/>
            <person name="Johnson J."/>
            <person name="Barry K."/>
            <person name="LaButti K."/>
            <person name="Ng V."/>
            <person name="Ahrendt S."/>
            <person name="Min B."/>
            <person name="Choi I.G."/>
            <person name="Park H."/>
            <person name="Plett J.M."/>
            <person name="Magnuson J."/>
            <person name="Spatafora J.W."/>
            <person name="Nagy L.G."/>
            <person name="Henrissat B."/>
            <person name="Grigoriev I.V."/>
            <person name="Yang Z.L."/>
            <person name="Xu J."/>
            <person name="Martin F.M."/>
        </authorList>
    </citation>
    <scope>NUCLEOTIDE SEQUENCE</scope>
    <source>
        <strain evidence="1">ATCC 28755</strain>
    </source>
</reference>